<evidence type="ECO:0000313" key="3">
    <source>
        <dbReference type="Proteomes" id="UP000740926"/>
    </source>
</evidence>
<evidence type="ECO:0000313" key="2">
    <source>
        <dbReference type="EMBL" id="KAG1530604.1"/>
    </source>
</evidence>
<organism evidence="2 3">
    <name type="scientific">Rhizopus delemar</name>
    <dbReference type="NCBI Taxonomy" id="936053"/>
    <lineage>
        <taxon>Eukaryota</taxon>
        <taxon>Fungi</taxon>
        <taxon>Fungi incertae sedis</taxon>
        <taxon>Mucoromycota</taxon>
        <taxon>Mucoromycotina</taxon>
        <taxon>Mucoromycetes</taxon>
        <taxon>Mucorales</taxon>
        <taxon>Mucorineae</taxon>
        <taxon>Rhizopodaceae</taxon>
        <taxon>Rhizopus</taxon>
    </lineage>
</organism>
<evidence type="ECO:0000256" key="1">
    <source>
        <dbReference type="SAM" id="MobiDB-lite"/>
    </source>
</evidence>
<sequence length="132" mass="14551">MTAGLHFARAQRQPLAQFQAAPDHRQRAFTHQLGAGTGHRAFVGLRPAPVQRLGRHHVDDAVAEELQALVVRRTRTAMGQRLLEQGRIAEGMTDQVATLDEFTGHRFVSGPGKNQNCQPHRGCRSADDALRS</sequence>
<protein>
    <submittedName>
        <fullName evidence="2">Uncharacterized protein</fullName>
    </submittedName>
</protein>
<proteinExistence type="predicted"/>
<dbReference type="Proteomes" id="UP000740926">
    <property type="component" value="Unassembled WGS sequence"/>
</dbReference>
<reference evidence="2 3" key="1">
    <citation type="journal article" date="2020" name="Microb. Genom.">
        <title>Genetic diversity of clinical and environmental Mucorales isolates obtained from an investigation of mucormycosis cases among solid organ transplant recipients.</title>
        <authorList>
            <person name="Nguyen M.H."/>
            <person name="Kaul D."/>
            <person name="Muto C."/>
            <person name="Cheng S.J."/>
            <person name="Richter R.A."/>
            <person name="Bruno V.M."/>
            <person name="Liu G."/>
            <person name="Beyhan S."/>
            <person name="Sundermann A.J."/>
            <person name="Mounaud S."/>
            <person name="Pasculle A.W."/>
            <person name="Nierman W.C."/>
            <person name="Driscoll E."/>
            <person name="Cumbie R."/>
            <person name="Clancy C.J."/>
            <person name="Dupont C.L."/>
        </authorList>
    </citation>
    <scope>NUCLEOTIDE SEQUENCE [LARGE SCALE GENOMIC DNA]</scope>
    <source>
        <strain evidence="2 3">GL24</strain>
    </source>
</reference>
<accession>A0A9P6XQS3</accession>
<keyword evidence="3" id="KW-1185">Reference proteome</keyword>
<dbReference type="EMBL" id="JAANIU010012174">
    <property type="protein sequence ID" value="KAG1530604.1"/>
    <property type="molecule type" value="Genomic_DNA"/>
</dbReference>
<gene>
    <name evidence="2" type="ORF">G6F50_017206</name>
</gene>
<feature type="region of interest" description="Disordered" evidence="1">
    <location>
        <begin position="110"/>
        <end position="132"/>
    </location>
</feature>
<dbReference type="AlphaFoldDB" id="A0A9P6XQS3"/>
<name>A0A9P6XQS3_9FUNG</name>
<comment type="caution">
    <text evidence="2">The sequence shown here is derived from an EMBL/GenBank/DDBJ whole genome shotgun (WGS) entry which is preliminary data.</text>
</comment>